<protein>
    <recommendedName>
        <fullName evidence="9">ATP-dependent RNA helicase</fullName>
        <ecNumber evidence="9">3.6.4.13</ecNumber>
    </recommendedName>
</protein>
<evidence type="ECO:0000256" key="6">
    <source>
        <dbReference type="ARBA" id="ARBA00024357"/>
    </source>
</evidence>
<dbReference type="PROSITE" id="PS00039">
    <property type="entry name" value="DEAD_ATP_HELICASE"/>
    <property type="match status" value="1"/>
</dbReference>
<keyword evidence="4 8" id="KW-0067">ATP-binding</keyword>
<keyword evidence="3 8" id="KW-0347">Helicase</keyword>
<dbReference type="Pfam" id="PF13959">
    <property type="entry name" value="CTE_SPB4"/>
    <property type="match status" value="1"/>
</dbReference>
<comment type="domain">
    <text evidence="9">The Q motif is unique to and characteristic of the DEAD box family of RNA helicases and controls ATP binding and hydrolysis.</text>
</comment>
<evidence type="ECO:0000256" key="8">
    <source>
        <dbReference type="RuleBase" id="RU000492"/>
    </source>
</evidence>
<evidence type="ECO:0000256" key="5">
    <source>
        <dbReference type="ARBA" id="ARBA00022884"/>
    </source>
</evidence>
<feature type="domain" description="Helicase C-terminal" evidence="11">
    <location>
        <begin position="266"/>
        <end position="422"/>
    </location>
</feature>
<dbReference type="InterPro" id="IPR001650">
    <property type="entry name" value="Helicase_C-like"/>
</dbReference>
<dbReference type="SUPFAM" id="SSF52540">
    <property type="entry name" value="P-loop containing nucleoside triphosphate hydrolases"/>
    <property type="match status" value="1"/>
</dbReference>
<dbReference type="InterPro" id="IPR000629">
    <property type="entry name" value="RNA-helicase_DEAD-box_CS"/>
</dbReference>
<evidence type="ECO:0000256" key="9">
    <source>
        <dbReference type="RuleBase" id="RU365068"/>
    </source>
</evidence>
<dbReference type="Pfam" id="PF00270">
    <property type="entry name" value="DEAD"/>
    <property type="match status" value="1"/>
</dbReference>
<evidence type="ECO:0000313" key="12">
    <source>
        <dbReference type="EMBL" id="KII68248.1"/>
    </source>
</evidence>
<dbReference type="GO" id="GO:0005524">
    <property type="term" value="F:ATP binding"/>
    <property type="evidence" value="ECO:0007669"/>
    <property type="project" value="UniProtKB-UniRule"/>
</dbReference>
<name>A0A0C2JGB2_THEKT</name>
<keyword evidence="2 8" id="KW-0378">Hydrolase</keyword>
<evidence type="ECO:0000259" key="10">
    <source>
        <dbReference type="PROSITE" id="PS51192"/>
    </source>
</evidence>
<dbReference type="InterPro" id="IPR014001">
    <property type="entry name" value="Helicase_ATP-bd"/>
</dbReference>
<dbReference type="FunFam" id="3.40.50.300:FF:000379">
    <property type="entry name" value="RNA helicase"/>
    <property type="match status" value="1"/>
</dbReference>
<dbReference type="PANTHER" id="PTHR24031">
    <property type="entry name" value="RNA HELICASE"/>
    <property type="match status" value="1"/>
</dbReference>
<dbReference type="EC" id="3.6.4.13" evidence="9"/>
<dbReference type="PROSITE" id="PS51192">
    <property type="entry name" value="HELICASE_ATP_BIND_1"/>
    <property type="match status" value="1"/>
</dbReference>
<keyword evidence="13" id="KW-1185">Reference proteome</keyword>
<evidence type="ECO:0000259" key="11">
    <source>
        <dbReference type="PROSITE" id="PS51194"/>
    </source>
</evidence>
<evidence type="ECO:0000256" key="3">
    <source>
        <dbReference type="ARBA" id="ARBA00022806"/>
    </source>
</evidence>
<dbReference type="OMA" id="LMEFHSQ"/>
<dbReference type="CDD" id="cd18787">
    <property type="entry name" value="SF2_C_DEAD"/>
    <property type="match status" value="1"/>
</dbReference>
<evidence type="ECO:0000256" key="4">
    <source>
        <dbReference type="ARBA" id="ARBA00022840"/>
    </source>
</evidence>
<dbReference type="AlphaFoldDB" id="A0A0C2JGB2"/>
<dbReference type="CDD" id="cd17942">
    <property type="entry name" value="DEADc_DDX18"/>
    <property type="match status" value="1"/>
</dbReference>
<evidence type="ECO:0000256" key="2">
    <source>
        <dbReference type="ARBA" id="ARBA00022801"/>
    </source>
</evidence>
<evidence type="ECO:0000256" key="1">
    <source>
        <dbReference type="ARBA" id="ARBA00022741"/>
    </source>
</evidence>
<dbReference type="GO" id="GO:0016887">
    <property type="term" value="F:ATP hydrolysis activity"/>
    <property type="evidence" value="ECO:0007669"/>
    <property type="project" value="RHEA"/>
</dbReference>
<accession>A0A0C2JGB2</accession>
<dbReference type="SMART" id="SM00490">
    <property type="entry name" value="HELICc"/>
    <property type="match status" value="1"/>
</dbReference>
<dbReference type="SMART" id="SM01178">
    <property type="entry name" value="DUF4217"/>
    <property type="match status" value="1"/>
</dbReference>
<comment type="catalytic activity">
    <reaction evidence="7 9">
        <text>ATP + H2O = ADP + phosphate + H(+)</text>
        <dbReference type="Rhea" id="RHEA:13065"/>
        <dbReference type="ChEBI" id="CHEBI:15377"/>
        <dbReference type="ChEBI" id="CHEBI:15378"/>
        <dbReference type="ChEBI" id="CHEBI:30616"/>
        <dbReference type="ChEBI" id="CHEBI:43474"/>
        <dbReference type="ChEBI" id="CHEBI:456216"/>
        <dbReference type="EC" id="3.6.4.13"/>
    </reaction>
</comment>
<dbReference type="OrthoDB" id="10259640at2759"/>
<comment type="function">
    <text evidence="9">RNA helicase.</text>
</comment>
<dbReference type="GO" id="GO:0003724">
    <property type="term" value="F:RNA helicase activity"/>
    <property type="evidence" value="ECO:0007669"/>
    <property type="project" value="UniProtKB-EC"/>
</dbReference>
<dbReference type="SMART" id="SM00487">
    <property type="entry name" value="DEXDc"/>
    <property type="match status" value="1"/>
</dbReference>
<dbReference type="GO" id="GO:0003723">
    <property type="term" value="F:RNA binding"/>
    <property type="evidence" value="ECO:0007669"/>
    <property type="project" value="UniProtKB-UniRule"/>
</dbReference>
<sequence>MSQVEDSTKDKTSSLDCNELMKAGIQVPESKKFESLKGMVSDKTLNAIKNMGFEEMTEIQYRTIVPLLANHDLLGAAKTGSGKTLAFLIPAIEALRKRKFKPKDGAGVIIISPTRELALQIFGVLRDLMKNHTQTFGLIMGGADRNQESYKLGKGVNILIATPGRLLDHLQTTKAFKTTELFMLIIDEADRILQIGFETEMNEILGILPKRRQTLMFSATITENIQNLANLCLNSKPIYIGVDDDKTAPTVDTLKQGFILTPPEKKLSLLYTFIKKNTGKKIMVFFSSCNSVQFHSDLFNYIDMPVMEIHGKLKQSKRTSTFVKFTTSKSGVLFCTDVAARGLDIPQVDWIVQYDPPDDPNEYIHRVGRTARGNQNGQAVLVLLKEELSLVLFLKERNIPITEFDFAKAKIFDIDDQIFELIEKNYHLNTSAKLAFKSYLQSYSSHSNKDIFDVNRLDIGKVCRSFGFETPPGVNLGIIHLYRFFC</sequence>
<dbReference type="EMBL" id="JWZT01002881">
    <property type="protein sequence ID" value="KII68248.1"/>
    <property type="molecule type" value="Genomic_DNA"/>
</dbReference>
<comment type="similarity">
    <text evidence="6">Belongs to the DEAD box helicase family. DDX18/HAS1 subfamily.</text>
</comment>
<dbReference type="InterPro" id="IPR044773">
    <property type="entry name" value="DDX18/Has1_DEADc"/>
</dbReference>
<dbReference type="Pfam" id="PF00271">
    <property type="entry name" value="Helicase_C"/>
    <property type="match status" value="1"/>
</dbReference>
<reference evidence="12 13" key="1">
    <citation type="journal article" date="2014" name="Genome Biol. Evol.">
        <title>The genome of the myxosporean Thelohanellus kitauei shows adaptations to nutrient acquisition within its fish host.</title>
        <authorList>
            <person name="Yang Y."/>
            <person name="Xiong J."/>
            <person name="Zhou Z."/>
            <person name="Huo F."/>
            <person name="Miao W."/>
            <person name="Ran C."/>
            <person name="Liu Y."/>
            <person name="Zhang J."/>
            <person name="Feng J."/>
            <person name="Wang M."/>
            <person name="Wang M."/>
            <person name="Wang L."/>
            <person name="Yao B."/>
        </authorList>
    </citation>
    <scope>NUCLEOTIDE SEQUENCE [LARGE SCALE GENOMIC DNA]</scope>
    <source>
        <strain evidence="12">Wuqing</strain>
    </source>
</reference>
<organism evidence="12 13">
    <name type="scientific">Thelohanellus kitauei</name>
    <name type="common">Myxosporean</name>
    <dbReference type="NCBI Taxonomy" id="669202"/>
    <lineage>
        <taxon>Eukaryota</taxon>
        <taxon>Metazoa</taxon>
        <taxon>Cnidaria</taxon>
        <taxon>Myxozoa</taxon>
        <taxon>Myxosporea</taxon>
        <taxon>Bivalvulida</taxon>
        <taxon>Platysporina</taxon>
        <taxon>Myxobolidae</taxon>
        <taxon>Thelohanellus</taxon>
    </lineage>
</organism>
<dbReference type="InterPro" id="IPR027417">
    <property type="entry name" value="P-loop_NTPase"/>
</dbReference>
<proteinExistence type="inferred from homology"/>
<dbReference type="InterPro" id="IPR011545">
    <property type="entry name" value="DEAD/DEAH_box_helicase_dom"/>
</dbReference>
<evidence type="ECO:0000256" key="7">
    <source>
        <dbReference type="ARBA" id="ARBA00047984"/>
    </source>
</evidence>
<dbReference type="PROSITE" id="PS51194">
    <property type="entry name" value="HELICASE_CTER"/>
    <property type="match status" value="1"/>
</dbReference>
<dbReference type="Gene3D" id="3.40.50.300">
    <property type="entry name" value="P-loop containing nucleotide triphosphate hydrolases"/>
    <property type="match status" value="2"/>
</dbReference>
<dbReference type="InterPro" id="IPR025313">
    <property type="entry name" value="SPB4-like_CTE"/>
</dbReference>
<keyword evidence="5 9" id="KW-0694">RNA-binding</keyword>
<gene>
    <name evidence="12" type="ORF">RF11_13370</name>
</gene>
<comment type="caution">
    <text evidence="12">The sequence shown here is derived from an EMBL/GenBank/DDBJ whole genome shotgun (WGS) entry which is preliminary data.</text>
</comment>
<dbReference type="Proteomes" id="UP000031668">
    <property type="component" value="Unassembled WGS sequence"/>
</dbReference>
<feature type="domain" description="Helicase ATP-binding" evidence="10">
    <location>
        <begin position="64"/>
        <end position="239"/>
    </location>
</feature>
<keyword evidence="1 8" id="KW-0547">Nucleotide-binding</keyword>
<evidence type="ECO:0000313" key="13">
    <source>
        <dbReference type="Proteomes" id="UP000031668"/>
    </source>
</evidence>